<reference evidence="5" key="1">
    <citation type="journal article" date="2019" name="Int. J. Syst. Evol. Microbiol.">
        <title>The Global Catalogue of Microorganisms (GCM) 10K type strain sequencing project: providing services to taxonomists for standard genome sequencing and annotation.</title>
        <authorList>
            <consortium name="The Broad Institute Genomics Platform"/>
            <consortium name="The Broad Institute Genome Sequencing Center for Infectious Disease"/>
            <person name="Wu L."/>
            <person name="Ma J."/>
        </authorList>
    </citation>
    <scope>NUCLEOTIDE SEQUENCE [LARGE SCALE GENOMIC DNA]</scope>
    <source>
        <strain evidence="5">CCM 8906</strain>
    </source>
</reference>
<keyword evidence="5" id="KW-1185">Reference proteome</keyword>
<dbReference type="PANTHER" id="PTHR46558:SF15">
    <property type="entry name" value="HELIX-TURN-HELIX DOMAIN PROTEIN"/>
    <property type="match status" value="1"/>
</dbReference>
<keyword evidence="2" id="KW-0472">Membrane</keyword>
<keyword evidence="2" id="KW-1133">Transmembrane helix</keyword>
<evidence type="ECO:0000313" key="4">
    <source>
        <dbReference type="EMBL" id="MFD1548641.1"/>
    </source>
</evidence>
<dbReference type="Pfam" id="PF01381">
    <property type="entry name" value="HTH_3"/>
    <property type="match status" value="1"/>
</dbReference>
<evidence type="ECO:0000256" key="1">
    <source>
        <dbReference type="ARBA" id="ARBA00023125"/>
    </source>
</evidence>
<sequence length="173" mass="19266">MKIGEQLKIQRKQRGWSQQILADRLKISRQSVSKWEQGTALPSFANVVLISDLFNLTIDDLVRDDIDLRRTFDRPVTGPLGLIVVGGLGVAIPLAVVALALGIHTATLSDWVQIPLLIGVIILLGMIYRNQQRRQYALSRLVIVVAIAVLGLLLMPQIMDFIMGFWDGLREQG</sequence>
<organism evidence="4 5">
    <name type="scientific">Levilactobacillus fuyuanensis</name>
    <dbReference type="NCBI Taxonomy" id="2486022"/>
    <lineage>
        <taxon>Bacteria</taxon>
        <taxon>Bacillati</taxon>
        <taxon>Bacillota</taxon>
        <taxon>Bacilli</taxon>
        <taxon>Lactobacillales</taxon>
        <taxon>Lactobacillaceae</taxon>
        <taxon>Levilactobacillus</taxon>
    </lineage>
</organism>
<dbReference type="RefSeq" id="WP_125700267.1">
    <property type="nucleotide sequence ID" value="NZ_JBHTOM010000003.1"/>
</dbReference>
<feature type="domain" description="HTH cro/C1-type" evidence="3">
    <location>
        <begin position="7"/>
        <end position="61"/>
    </location>
</feature>
<dbReference type="SMART" id="SM00530">
    <property type="entry name" value="HTH_XRE"/>
    <property type="match status" value="1"/>
</dbReference>
<proteinExistence type="predicted"/>
<dbReference type="CDD" id="cd00093">
    <property type="entry name" value="HTH_XRE"/>
    <property type="match status" value="1"/>
</dbReference>
<feature type="transmembrane region" description="Helical" evidence="2">
    <location>
        <begin position="80"/>
        <end position="105"/>
    </location>
</feature>
<feature type="transmembrane region" description="Helical" evidence="2">
    <location>
        <begin position="111"/>
        <end position="129"/>
    </location>
</feature>
<evidence type="ECO:0000259" key="3">
    <source>
        <dbReference type="PROSITE" id="PS50943"/>
    </source>
</evidence>
<dbReference type="InterPro" id="IPR001387">
    <property type="entry name" value="Cro/C1-type_HTH"/>
</dbReference>
<comment type="caution">
    <text evidence="4">The sequence shown here is derived from an EMBL/GenBank/DDBJ whole genome shotgun (WGS) entry which is preliminary data.</text>
</comment>
<evidence type="ECO:0000313" key="5">
    <source>
        <dbReference type="Proteomes" id="UP001597195"/>
    </source>
</evidence>
<gene>
    <name evidence="4" type="ORF">ACFQ5T_02960</name>
</gene>
<dbReference type="Proteomes" id="UP001597195">
    <property type="component" value="Unassembled WGS sequence"/>
</dbReference>
<accession>A0ABW4H1Q1</accession>
<evidence type="ECO:0000256" key="2">
    <source>
        <dbReference type="SAM" id="Phobius"/>
    </source>
</evidence>
<dbReference type="InterPro" id="IPR010982">
    <property type="entry name" value="Lambda_DNA-bd_dom_sf"/>
</dbReference>
<name>A0ABW4H1Q1_9LACO</name>
<feature type="transmembrane region" description="Helical" evidence="2">
    <location>
        <begin position="141"/>
        <end position="166"/>
    </location>
</feature>
<dbReference type="Gene3D" id="1.10.260.40">
    <property type="entry name" value="lambda repressor-like DNA-binding domains"/>
    <property type="match status" value="1"/>
</dbReference>
<keyword evidence="2" id="KW-0812">Transmembrane</keyword>
<dbReference type="PANTHER" id="PTHR46558">
    <property type="entry name" value="TRACRIPTIONAL REGULATORY PROTEIN-RELATED-RELATED"/>
    <property type="match status" value="1"/>
</dbReference>
<protein>
    <submittedName>
        <fullName evidence="4">Helix-turn-helix domain-containing protein</fullName>
    </submittedName>
</protein>
<dbReference type="SUPFAM" id="SSF47413">
    <property type="entry name" value="lambda repressor-like DNA-binding domains"/>
    <property type="match status" value="1"/>
</dbReference>
<dbReference type="EMBL" id="JBHTOM010000003">
    <property type="protein sequence ID" value="MFD1548641.1"/>
    <property type="molecule type" value="Genomic_DNA"/>
</dbReference>
<dbReference type="PROSITE" id="PS50943">
    <property type="entry name" value="HTH_CROC1"/>
    <property type="match status" value="1"/>
</dbReference>
<keyword evidence="1" id="KW-0238">DNA-binding</keyword>